<dbReference type="AlphaFoldDB" id="A0A0D0E4T2"/>
<sequence length="51" mass="5872">MEAHHIQKPEFRRNIAEKKKSEVTVSYAGRPDQGYLKFATCRSQGFQDICA</sequence>
<proteinExistence type="predicted"/>
<evidence type="ECO:0000313" key="1">
    <source>
        <dbReference type="EMBL" id="KIK96279.1"/>
    </source>
</evidence>
<gene>
    <name evidence="1" type="ORF">PAXRUDRAFT_826152</name>
</gene>
<name>A0A0D0E4T2_9AGAM</name>
<dbReference type="EMBL" id="KN824995">
    <property type="protein sequence ID" value="KIK96279.1"/>
    <property type="molecule type" value="Genomic_DNA"/>
</dbReference>
<accession>A0A0D0E4T2</accession>
<organism evidence="1 2">
    <name type="scientific">Paxillus rubicundulus Ve08.2h10</name>
    <dbReference type="NCBI Taxonomy" id="930991"/>
    <lineage>
        <taxon>Eukaryota</taxon>
        <taxon>Fungi</taxon>
        <taxon>Dikarya</taxon>
        <taxon>Basidiomycota</taxon>
        <taxon>Agaricomycotina</taxon>
        <taxon>Agaricomycetes</taxon>
        <taxon>Agaricomycetidae</taxon>
        <taxon>Boletales</taxon>
        <taxon>Paxilineae</taxon>
        <taxon>Paxillaceae</taxon>
        <taxon>Paxillus</taxon>
    </lineage>
</organism>
<keyword evidence="2" id="KW-1185">Reference proteome</keyword>
<dbReference type="Proteomes" id="UP000054538">
    <property type="component" value="Unassembled WGS sequence"/>
</dbReference>
<reference evidence="1 2" key="1">
    <citation type="submission" date="2014-04" db="EMBL/GenBank/DDBJ databases">
        <authorList>
            <consortium name="DOE Joint Genome Institute"/>
            <person name="Kuo A."/>
            <person name="Kohler A."/>
            <person name="Jargeat P."/>
            <person name="Nagy L.G."/>
            <person name="Floudas D."/>
            <person name="Copeland A."/>
            <person name="Barry K.W."/>
            <person name="Cichocki N."/>
            <person name="Veneault-Fourrey C."/>
            <person name="LaButti K."/>
            <person name="Lindquist E.A."/>
            <person name="Lipzen A."/>
            <person name="Lundell T."/>
            <person name="Morin E."/>
            <person name="Murat C."/>
            <person name="Sun H."/>
            <person name="Tunlid A."/>
            <person name="Henrissat B."/>
            <person name="Grigoriev I.V."/>
            <person name="Hibbett D.S."/>
            <person name="Martin F."/>
            <person name="Nordberg H.P."/>
            <person name="Cantor M.N."/>
            <person name="Hua S.X."/>
        </authorList>
    </citation>
    <scope>NUCLEOTIDE SEQUENCE [LARGE SCALE GENOMIC DNA]</scope>
    <source>
        <strain evidence="1 2">Ve08.2h10</strain>
    </source>
</reference>
<protein>
    <submittedName>
        <fullName evidence="1">Uncharacterized protein</fullName>
    </submittedName>
</protein>
<dbReference type="InParanoid" id="A0A0D0E4T2"/>
<evidence type="ECO:0000313" key="2">
    <source>
        <dbReference type="Proteomes" id="UP000054538"/>
    </source>
</evidence>
<reference evidence="2" key="2">
    <citation type="submission" date="2015-01" db="EMBL/GenBank/DDBJ databases">
        <title>Evolutionary Origins and Diversification of the Mycorrhizal Mutualists.</title>
        <authorList>
            <consortium name="DOE Joint Genome Institute"/>
            <consortium name="Mycorrhizal Genomics Consortium"/>
            <person name="Kohler A."/>
            <person name="Kuo A."/>
            <person name="Nagy L.G."/>
            <person name="Floudas D."/>
            <person name="Copeland A."/>
            <person name="Barry K.W."/>
            <person name="Cichocki N."/>
            <person name="Veneault-Fourrey C."/>
            <person name="LaButti K."/>
            <person name="Lindquist E.A."/>
            <person name="Lipzen A."/>
            <person name="Lundell T."/>
            <person name="Morin E."/>
            <person name="Murat C."/>
            <person name="Riley R."/>
            <person name="Ohm R."/>
            <person name="Sun H."/>
            <person name="Tunlid A."/>
            <person name="Henrissat B."/>
            <person name="Grigoriev I.V."/>
            <person name="Hibbett D.S."/>
            <person name="Martin F."/>
        </authorList>
    </citation>
    <scope>NUCLEOTIDE SEQUENCE [LARGE SCALE GENOMIC DNA]</scope>
    <source>
        <strain evidence="2">Ve08.2h10</strain>
    </source>
</reference>
<dbReference type="HOGENOM" id="CLU_3107041_0_0_1"/>